<dbReference type="RefSeq" id="WP_310094850.1">
    <property type="nucleotide sequence ID" value="NZ_JAVDUU010000002.1"/>
</dbReference>
<protein>
    <recommendedName>
        <fullName evidence="4">DKNYY family protein</fullName>
    </recommendedName>
</protein>
<gene>
    <name evidence="2" type="ORF">J2W55_001951</name>
</gene>
<accession>A0ABU1T9X6</accession>
<keyword evidence="1" id="KW-0732">Signal</keyword>
<sequence length="348" mass="39787">MYKKQYRYVLLIAAAIICTSFSVSAQNTFKTIALPPAINNVYEEFSGMTMYDNRLYLIPQYGDHKKIKLDGDFFIYSILADSIGRVIDGKDAALSIYRSITVKNLDKLPDSVKTYYEGFEAITIVNNTVFLSIETDDTYNYCFLLKGKLNASKNEIIIDPDVKTLKRPLHIENAGFESVTWVPKEKKLLAYYEFNANPEGGSGYLIDTSFKMPPEQIKTPFLYFRITDIAAASDDKIYGINYFWNGDYNAYLNNDIIKNQEEKIKKAIPDLQDSLTRNADYLKAKTTSYARIVTLNNRNDTSWKQVTSAFPAPKNNWEGITLYRKGALIITDANRSYRQLSTFGYIAF</sequence>
<reference evidence="2 3" key="1">
    <citation type="submission" date="2023-07" db="EMBL/GenBank/DDBJ databases">
        <title>Sorghum-associated microbial communities from plants grown in Nebraska, USA.</title>
        <authorList>
            <person name="Schachtman D."/>
        </authorList>
    </citation>
    <scope>NUCLEOTIDE SEQUENCE [LARGE SCALE GENOMIC DNA]</scope>
    <source>
        <strain evidence="2 3">3262</strain>
    </source>
</reference>
<evidence type="ECO:0008006" key="4">
    <source>
        <dbReference type="Google" id="ProtNLM"/>
    </source>
</evidence>
<keyword evidence="3" id="KW-1185">Reference proteome</keyword>
<evidence type="ECO:0000256" key="1">
    <source>
        <dbReference type="SAM" id="SignalP"/>
    </source>
</evidence>
<feature type="signal peptide" evidence="1">
    <location>
        <begin position="1"/>
        <end position="25"/>
    </location>
</feature>
<comment type="caution">
    <text evidence="2">The sequence shown here is derived from an EMBL/GenBank/DDBJ whole genome shotgun (WGS) entry which is preliminary data.</text>
</comment>
<dbReference type="Proteomes" id="UP001247620">
    <property type="component" value="Unassembled WGS sequence"/>
</dbReference>
<evidence type="ECO:0000313" key="3">
    <source>
        <dbReference type="Proteomes" id="UP001247620"/>
    </source>
</evidence>
<name>A0ABU1T9X6_9SPHI</name>
<evidence type="ECO:0000313" key="2">
    <source>
        <dbReference type="EMBL" id="MDR6942109.1"/>
    </source>
</evidence>
<proteinExistence type="predicted"/>
<dbReference type="EMBL" id="JAVDUU010000002">
    <property type="protein sequence ID" value="MDR6942109.1"/>
    <property type="molecule type" value="Genomic_DNA"/>
</dbReference>
<feature type="chain" id="PRO_5046314490" description="DKNYY family protein" evidence="1">
    <location>
        <begin position="26"/>
        <end position="348"/>
    </location>
</feature>
<organism evidence="2 3">
    <name type="scientific">Mucilaginibacter pocheonensis</name>
    <dbReference type="NCBI Taxonomy" id="398050"/>
    <lineage>
        <taxon>Bacteria</taxon>
        <taxon>Pseudomonadati</taxon>
        <taxon>Bacteroidota</taxon>
        <taxon>Sphingobacteriia</taxon>
        <taxon>Sphingobacteriales</taxon>
        <taxon>Sphingobacteriaceae</taxon>
        <taxon>Mucilaginibacter</taxon>
    </lineage>
</organism>